<sequence length="177" mass="20076">MRQSSPPSYASREPPPPYTSACSPLYDLLPPSRNPQSRRSYSRPPGSSEALIHTHEQPYFSKRRLLAAFRIIAECLAQHSVDIIIIASGDVVDVVRLDILDSTNYITFFNYRISGEEADVLSDAVYEAMQIKKRFTGKDGSLSWSRHGPLPSVARLTFWLPTIAHTPLTIWRMQWDI</sequence>
<evidence type="ECO:0000313" key="3">
    <source>
        <dbReference type="Proteomes" id="UP000226031"/>
    </source>
</evidence>
<feature type="region of interest" description="Disordered" evidence="1">
    <location>
        <begin position="29"/>
        <end position="49"/>
    </location>
</feature>
<dbReference type="EMBL" id="PDND01000046">
    <property type="protein sequence ID" value="PGH34160.1"/>
    <property type="molecule type" value="Genomic_DNA"/>
</dbReference>
<evidence type="ECO:0000256" key="1">
    <source>
        <dbReference type="SAM" id="MobiDB-lite"/>
    </source>
</evidence>
<dbReference type="Proteomes" id="UP000226031">
    <property type="component" value="Unassembled WGS sequence"/>
</dbReference>
<protein>
    <submittedName>
        <fullName evidence="2">Uncharacterized protein</fullName>
    </submittedName>
</protein>
<feature type="region of interest" description="Disordered" evidence="1">
    <location>
        <begin position="1"/>
        <end position="20"/>
    </location>
</feature>
<accession>A0A2B7ZLG4</accession>
<proteinExistence type="predicted"/>
<organism evidence="2 3">
    <name type="scientific">[Emmonsia] crescens</name>
    <dbReference type="NCBI Taxonomy" id="73230"/>
    <lineage>
        <taxon>Eukaryota</taxon>
        <taxon>Fungi</taxon>
        <taxon>Dikarya</taxon>
        <taxon>Ascomycota</taxon>
        <taxon>Pezizomycotina</taxon>
        <taxon>Eurotiomycetes</taxon>
        <taxon>Eurotiomycetidae</taxon>
        <taxon>Onygenales</taxon>
        <taxon>Ajellomycetaceae</taxon>
        <taxon>Emergomyces</taxon>
    </lineage>
</organism>
<feature type="compositionally biased region" description="Low complexity" evidence="1">
    <location>
        <begin position="1"/>
        <end position="12"/>
    </location>
</feature>
<name>A0A2B7ZLG4_9EURO</name>
<comment type="caution">
    <text evidence="2">The sequence shown here is derived from an EMBL/GenBank/DDBJ whole genome shotgun (WGS) entry which is preliminary data.</text>
</comment>
<gene>
    <name evidence="2" type="ORF">GX50_03029</name>
</gene>
<reference evidence="2 3" key="1">
    <citation type="submission" date="2017-10" db="EMBL/GenBank/DDBJ databases">
        <title>Comparative genomics in systemic dimorphic fungi from Ajellomycetaceae.</title>
        <authorList>
            <person name="Munoz J.F."/>
            <person name="Mcewen J.G."/>
            <person name="Clay O.K."/>
            <person name="Cuomo C.A."/>
        </authorList>
    </citation>
    <scope>NUCLEOTIDE SEQUENCE [LARGE SCALE GENOMIC DNA]</scope>
    <source>
        <strain evidence="2 3">UAMH4076</strain>
    </source>
</reference>
<feature type="compositionally biased region" description="Low complexity" evidence="1">
    <location>
        <begin position="30"/>
        <end position="48"/>
    </location>
</feature>
<keyword evidence="3" id="KW-1185">Reference proteome</keyword>
<dbReference type="STRING" id="73230.A0A2B7ZLG4"/>
<dbReference type="AlphaFoldDB" id="A0A2B7ZLG4"/>
<evidence type="ECO:0000313" key="2">
    <source>
        <dbReference type="EMBL" id="PGH34160.1"/>
    </source>
</evidence>